<feature type="compositionally biased region" description="Basic and acidic residues" evidence="1">
    <location>
        <begin position="33"/>
        <end position="53"/>
    </location>
</feature>
<keyword evidence="2" id="KW-1133">Transmembrane helix</keyword>
<keyword evidence="2" id="KW-0472">Membrane</keyword>
<proteinExistence type="predicted"/>
<reference evidence="3 4" key="1">
    <citation type="submission" date="2019-12" db="EMBL/GenBank/DDBJ databases">
        <authorList>
            <person name="Li J."/>
            <person name="Shi Y."/>
            <person name="Xu G."/>
            <person name="Xiao D."/>
            <person name="Ran X."/>
        </authorList>
    </citation>
    <scope>NUCLEOTIDE SEQUENCE [LARGE SCALE GENOMIC DNA]</scope>
    <source>
        <strain evidence="3 4">JCM 15915</strain>
    </source>
</reference>
<name>A0A7K1LJ33_9MICC</name>
<feature type="region of interest" description="Disordered" evidence="1">
    <location>
        <begin position="1"/>
        <end position="53"/>
    </location>
</feature>
<gene>
    <name evidence="3" type="ORF">GMA10_08280</name>
</gene>
<dbReference type="AlphaFoldDB" id="A0A7K1LJ33"/>
<sequence length="343" mass="36031">MTQRPTEPWDDPYGEDSAANRTMPLDGDATEVLDDRGARGLDEDRTEVLDGGRTEVLDDRTDILSAADQRTQVLDHGSWGSATQDSNATRPLPSYGEGSSAPSAQKRSGLEYDEETDRTGGPRSFRPTSPEDAPGASTGRPGYANGPAGQAAAPSGPDLRGMVIRRQKAEYGRLQLLPGLLGWLVATALVGFLTWALGVLAPIAGASGLPTHLGNSVRDLADGSGHGALWCGVFGVVFFVSYVVGGYAAGRAGRFSGAKQGVAVWLWQLMGTAVTTVLTLFFADRMGESVPLGSVQSLGGPSFVWGLVAAVCVLVIGLLGAILGGLWGTRFHRSVDRWGFEGR</sequence>
<feature type="compositionally biased region" description="Polar residues" evidence="1">
    <location>
        <begin position="80"/>
        <end position="89"/>
    </location>
</feature>
<feature type="transmembrane region" description="Helical" evidence="2">
    <location>
        <begin position="180"/>
        <end position="207"/>
    </location>
</feature>
<dbReference type="EMBL" id="WOGT01000004">
    <property type="protein sequence ID" value="MUN55207.1"/>
    <property type="molecule type" value="Genomic_DNA"/>
</dbReference>
<feature type="region of interest" description="Disordered" evidence="1">
    <location>
        <begin position="73"/>
        <end position="158"/>
    </location>
</feature>
<evidence type="ECO:0000256" key="2">
    <source>
        <dbReference type="SAM" id="Phobius"/>
    </source>
</evidence>
<feature type="compositionally biased region" description="Low complexity" evidence="1">
    <location>
        <begin position="141"/>
        <end position="157"/>
    </location>
</feature>
<evidence type="ECO:0000313" key="3">
    <source>
        <dbReference type="EMBL" id="MUN55207.1"/>
    </source>
</evidence>
<feature type="transmembrane region" description="Helical" evidence="2">
    <location>
        <begin position="262"/>
        <end position="283"/>
    </location>
</feature>
<dbReference type="OrthoDB" id="4877604at2"/>
<organism evidence="3 4">
    <name type="scientific">Rothia koreensis</name>
    <dbReference type="NCBI Taxonomy" id="592378"/>
    <lineage>
        <taxon>Bacteria</taxon>
        <taxon>Bacillati</taxon>
        <taxon>Actinomycetota</taxon>
        <taxon>Actinomycetes</taxon>
        <taxon>Micrococcales</taxon>
        <taxon>Micrococcaceae</taxon>
        <taxon>Rothia</taxon>
    </lineage>
</organism>
<dbReference type="RefSeq" id="WP_129314549.1">
    <property type="nucleotide sequence ID" value="NZ_NOIQ01000002.1"/>
</dbReference>
<feature type="transmembrane region" description="Helical" evidence="2">
    <location>
        <begin position="303"/>
        <end position="327"/>
    </location>
</feature>
<comment type="caution">
    <text evidence="3">The sequence shown here is derived from an EMBL/GenBank/DDBJ whole genome shotgun (WGS) entry which is preliminary data.</text>
</comment>
<feature type="transmembrane region" description="Helical" evidence="2">
    <location>
        <begin position="227"/>
        <end position="250"/>
    </location>
</feature>
<evidence type="ECO:0000256" key="1">
    <source>
        <dbReference type="SAM" id="MobiDB-lite"/>
    </source>
</evidence>
<accession>A0A7K1LJ33</accession>
<dbReference type="Proteomes" id="UP000462152">
    <property type="component" value="Unassembled WGS sequence"/>
</dbReference>
<protein>
    <submittedName>
        <fullName evidence="3">Uncharacterized protein</fullName>
    </submittedName>
</protein>
<keyword evidence="4" id="KW-1185">Reference proteome</keyword>
<keyword evidence="2" id="KW-0812">Transmembrane</keyword>
<evidence type="ECO:0000313" key="4">
    <source>
        <dbReference type="Proteomes" id="UP000462152"/>
    </source>
</evidence>